<dbReference type="CDD" id="cd07765">
    <property type="entry name" value="KRAB_A-box"/>
    <property type="match status" value="1"/>
</dbReference>
<dbReference type="AlphaFoldDB" id="A0A803W4L5"/>
<keyword evidence="3" id="KW-1185">Reference proteome</keyword>
<dbReference type="SUPFAM" id="SSF109640">
    <property type="entry name" value="KRAB domain (Kruppel-associated box)"/>
    <property type="match status" value="1"/>
</dbReference>
<accession>A0A803W4L5</accession>
<dbReference type="InterPro" id="IPR050169">
    <property type="entry name" value="Krueppel_C2H2_ZnF"/>
</dbReference>
<dbReference type="Gene3D" id="6.10.140.140">
    <property type="match status" value="1"/>
</dbReference>
<evidence type="ECO:0000259" key="1">
    <source>
        <dbReference type="PROSITE" id="PS50805"/>
    </source>
</evidence>
<protein>
    <recommendedName>
        <fullName evidence="1">KRAB domain-containing protein</fullName>
    </recommendedName>
</protein>
<dbReference type="InterPro" id="IPR001909">
    <property type="entry name" value="KRAB"/>
</dbReference>
<dbReference type="GO" id="GO:0006355">
    <property type="term" value="P:regulation of DNA-templated transcription"/>
    <property type="evidence" value="ECO:0007669"/>
    <property type="project" value="InterPro"/>
</dbReference>
<reference evidence="2" key="3">
    <citation type="submission" date="2025-09" db="UniProtKB">
        <authorList>
            <consortium name="Ensembl"/>
        </authorList>
    </citation>
    <scope>IDENTIFICATION</scope>
</reference>
<evidence type="ECO:0000313" key="2">
    <source>
        <dbReference type="Ensembl" id="ENSFALP00000029921.1"/>
    </source>
</evidence>
<name>A0A803W4L5_FICAL</name>
<proteinExistence type="predicted"/>
<dbReference type="Ensembl" id="ENSFALT00000040671.1">
    <property type="protein sequence ID" value="ENSFALP00000029921.1"/>
    <property type="gene ID" value="ENSFALG00000027851.1"/>
</dbReference>
<dbReference type="SMART" id="SM00349">
    <property type="entry name" value="KRAB"/>
    <property type="match status" value="1"/>
</dbReference>
<dbReference type="InterPro" id="IPR036051">
    <property type="entry name" value="KRAB_dom_sf"/>
</dbReference>
<dbReference type="GeneTree" id="ENSGT00960000189381"/>
<reference evidence="2" key="2">
    <citation type="submission" date="2025-08" db="UniProtKB">
        <authorList>
            <consortium name="Ensembl"/>
        </authorList>
    </citation>
    <scope>IDENTIFICATION</scope>
</reference>
<reference evidence="2 3" key="1">
    <citation type="journal article" date="2012" name="Nature">
        <title>The genomic landscape of species divergence in Ficedula flycatchers.</title>
        <authorList>
            <person name="Ellegren H."/>
            <person name="Smeds L."/>
            <person name="Burri R."/>
            <person name="Olason P.I."/>
            <person name="Backstrom N."/>
            <person name="Kawakami T."/>
            <person name="Kunstner A."/>
            <person name="Makinen H."/>
            <person name="Nadachowska-Brzyska K."/>
            <person name="Qvarnstrom A."/>
            <person name="Uebbing S."/>
            <person name="Wolf J.B."/>
        </authorList>
    </citation>
    <scope>NUCLEOTIDE SEQUENCE [LARGE SCALE GENOMIC DNA]</scope>
</reference>
<sequence length="118" mass="13080">GDSIPVLFEDVAVRFSQQEWASLDEGQKEMYRSVMEGNYEIGVPRADCRWVILGFFCARSFWLLTGTMNPRILGLGWKNLKAHLFPSPCHGQGHLPLAQVAPSPVQPGTLPGIGRCLL</sequence>
<dbReference type="PANTHER" id="PTHR23232">
    <property type="entry name" value="KRAB DOMAIN C2H2 ZINC FINGER"/>
    <property type="match status" value="1"/>
</dbReference>
<dbReference type="PANTHER" id="PTHR23232:SF118">
    <property type="entry name" value="ZINC FINGER PROTEIN 746"/>
    <property type="match status" value="1"/>
</dbReference>
<organism evidence="2 3">
    <name type="scientific">Ficedula albicollis</name>
    <name type="common">Collared flycatcher</name>
    <name type="synonym">Muscicapa albicollis</name>
    <dbReference type="NCBI Taxonomy" id="59894"/>
    <lineage>
        <taxon>Eukaryota</taxon>
        <taxon>Metazoa</taxon>
        <taxon>Chordata</taxon>
        <taxon>Craniata</taxon>
        <taxon>Vertebrata</taxon>
        <taxon>Euteleostomi</taxon>
        <taxon>Archelosauria</taxon>
        <taxon>Archosauria</taxon>
        <taxon>Dinosauria</taxon>
        <taxon>Saurischia</taxon>
        <taxon>Theropoda</taxon>
        <taxon>Coelurosauria</taxon>
        <taxon>Aves</taxon>
        <taxon>Neognathae</taxon>
        <taxon>Neoaves</taxon>
        <taxon>Telluraves</taxon>
        <taxon>Australaves</taxon>
        <taxon>Passeriformes</taxon>
        <taxon>Muscicapidae</taxon>
        <taxon>Ficedula</taxon>
    </lineage>
</organism>
<dbReference type="Pfam" id="PF01352">
    <property type="entry name" value="KRAB"/>
    <property type="match status" value="1"/>
</dbReference>
<evidence type="ECO:0000313" key="3">
    <source>
        <dbReference type="Proteomes" id="UP000016665"/>
    </source>
</evidence>
<dbReference type="Proteomes" id="UP000016665">
    <property type="component" value="Chromosome 2"/>
</dbReference>
<feature type="domain" description="KRAB" evidence="1">
    <location>
        <begin position="6"/>
        <end position="95"/>
    </location>
</feature>
<dbReference type="PROSITE" id="PS50805">
    <property type="entry name" value="KRAB"/>
    <property type="match status" value="1"/>
</dbReference>